<evidence type="ECO:0000256" key="1">
    <source>
        <dbReference type="SAM" id="MobiDB-lite"/>
    </source>
</evidence>
<sequence length="714" mass="81399">MSPPRTQCSSPPSSHSLVLALSARSSHVNRPPNSTYLRLHLLPVLTLTTIDIATLREMPPKKKGRTARTAKNVQTPGDSKCRQDGAVTTVTRRATGRTVRGRRGSLKDLPEMPIDILTEIFSYLHPNDLLNLVRTNKAFCGFLLDPLNVRMWRICREGAEDIPPPPPFLNEPAFAHLLFAPFCHGCGKGPVQKVIWTWFTRYCRQCLEVKRGYIQSYPPFLRGVPDREMLVEREKYSDFLSLIDPNDGHYHYQRWNKYHQPQLEQFLAQWNAAESSEARKELYEKQETLVVEMRKHERILENWWERRQEDRLDELNEIKKERYSEICNRLKDAGWGPELERLRETPEGQAKLRSIPILHQPTKLTDKAFGTVLKKLQDLLTATRSTLESEKRQANLERPLQLFSQAVEAHFSHTPRTPHSLCRPRFGDFLFEPEIEALLTGPNADGLTVADFAPVIPTLASRWEDRIKDELRAMVRGQVEGTPEDTDPLDLAVALFTCGRCYHQPAMRYPQILAHHCLRFHQANLDTQYCQDIKAATATMGSSSLPFSCSGLNDTLIADGKHFLTVLGMSPSTTTYDDLVNQNVLLRRKTCKCSPDQGNDCSAYTWDAALLQSRRGLQKEFGAWRLMTPRELEAISALGRRLHSAPSHTSHHITWVCALCQDWSADGKSAESHLKKQHQLENIQQCVDDGTIFVHPRAVLEEQPIPLPHVSQSL</sequence>
<dbReference type="Pfam" id="PF12937">
    <property type="entry name" value="F-box-like"/>
    <property type="match status" value="1"/>
</dbReference>
<dbReference type="Proteomes" id="UP000193067">
    <property type="component" value="Unassembled WGS sequence"/>
</dbReference>
<dbReference type="InterPro" id="IPR036047">
    <property type="entry name" value="F-box-like_dom_sf"/>
</dbReference>
<feature type="region of interest" description="Disordered" evidence="1">
    <location>
        <begin position="60"/>
        <end position="85"/>
    </location>
</feature>
<proteinExistence type="predicted"/>
<dbReference type="OrthoDB" id="2745177at2759"/>
<reference evidence="3 4" key="1">
    <citation type="journal article" date="2015" name="Biotechnol. Biofuels">
        <title>Enhanced degradation of softwood versus hardwood by the white-rot fungus Pycnoporus coccineus.</title>
        <authorList>
            <person name="Couturier M."/>
            <person name="Navarro D."/>
            <person name="Chevret D."/>
            <person name="Henrissat B."/>
            <person name="Piumi F."/>
            <person name="Ruiz-Duenas F.J."/>
            <person name="Martinez A.T."/>
            <person name="Grigoriev I.V."/>
            <person name="Riley R."/>
            <person name="Lipzen A."/>
            <person name="Berrin J.G."/>
            <person name="Master E.R."/>
            <person name="Rosso M.N."/>
        </authorList>
    </citation>
    <scope>NUCLEOTIDE SEQUENCE [LARGE SCALE GENOMIC DNA]</scope>
    <source>
        <strain evidence="3 4">BRFM310</strain>
    </source>
</reference>
<organism evidence="3 4">
    <name type="scientific">Trametes coccinea (strain BRFM310)</name>
    <name type="common">Pycnoporus coccineus</name>
    <dbReference type="NCBI Taxonomy" id="1353009"/>
    <lineage>
        <taxon>Eukaryota</taxon>
        <taxon>Fungi</taxon>
        <taxon>Dikarya</taxon>
        <taxon>Basidiomycota</taxon>
        <taxon>Agaricomycotina</taxon>
        <taxon>Agaricomycetes</taxon>
        <taxon>Polyporales</taxon>
        <taxon>Polyporaceae</taxon>
        <taxon>Trametes</taxon>
    </lineage>
</organism>
<gene>
    <name evidence="3" type="ORF">PYCCODRAFT_1190763</name>
</gene>
<dbReference type="CDD" id="cd09917">
    <property type="entry name" value="F-box_SF"/>
    <property type="match status" value="1"/>
</dbReference>
<dbReference type="PROSITE" id="PS50181">
    <property type="entry name" value="FBOX"/>
    <property type="match status" value="1"/>
</dbReference>
<dbReference type="STRING" id="1353009.A0A1Y2IB58"/>
<keyword evidence="4" id="KW-1185">Reference proteome</keyword>
<dbReference type="SUPFAM" id="SSF81383">
    <property type="entry name" value="F-box domain"/>
    <property type="match status" value="1"/>
</dbReference>
<name>A0A1Y2IB58_TRAC3</name>
<accession>A0A1Y2IB58</accession>
<evidence type="ECO:0000313" key="4">
    <source>
        <dbReference type="Proteomes" id="UP000193067"/>
    </source>
</evidence>
<dbReference type="InterPro" id="IPR001810">
    <property type="entry name" value="F-box_dom"/>
</dbReference>
<evidence type="ECO:0000259" key="2">
    <source>
        <dbReference type="PROSITE" id="PS50181"/>
    </source>
</evidence>
<feature type="domain" description="F-box" evidence="2">
    <location>
        <begin position="106"/>
        <end position="155"/>
    </location>
</feature>
<dbReference type="SMART" id="SM00256">
    <property type="entry name" value="FBOX"/>
    <property type="match status" value="1"/>
</dbReference>
<dbReference type="AlphaFoldDB" id="A0A1Y2IB58"/>
<protein>
    <recommendedName>
        <fullName evidence="2">F-box domain-containing protein</fullName>
    </recommendedName>
</protein>
<dbReference type="EMBL" id="KZ084156">
    <property type="protein sequence ID" value="OSC97151.1"/>
    <property type="molecule type" value="Genomic_DNA"/>
</dbReference>
<evidence type="ECO:0000313" key="3">
    <source>
        <dbReference type="EMBL" id="OSC97151.1"/>
    </source>
</evidence>